<accession>A0ABN1F9R1</accession>
<reference evidence="2 3" key="1">
    <citation type="journal article" date="2019" name="Int. J. Syst. Evol. Microbiol.">
        <title>The Global Catalogue of Microorganisms (GCM) 10K type strain sequencing project: providing services to taxonomists for standard genome sequencing and annotation.</title>
        <authorList>
            <consortium name="The Broad Institute Genomics Platform"/>
            <consortium name="The Broad Institute Genome Sequencing Center for Infectious Disease"/>
            <person name="Wu L."/>
            <person name="Ma J."/>
        </authorList>
    </citation>
    <scope>NUCLEOTIDE SEQUENCE [LARGE SCALE GENOMIC DNA]</scope>
    <source>
        <strain evidence="2 3">JCM 15089</strain>
    </source>
</reference>
<evidence type="ECO:0000313" key="2">
    <source>
        <dbReference type="EMBL" id="GAA0585921.1"/>
    </source>
</evidence>
<evidence type="ECO:0000313" key="3">
    <source>
        <dbReference type="Proteomes" id="UP001499951"/>
    </source>
</evidence>
<organism evidence="2 3">
    <name type="scientific">Rhizomicrobium electricum</name>
    <dbReference type="NCBI Taxonomy" id="480070"/>
    <lineage>
        <taxon>Bacteria</taxon>
        <taxon>Pseudomonadati</taxon>
        <taxon>Pseudomonadota</taxon>
        <taxon>Alphaproteobacteria</taxon>
        <taxon>Micropepsales</taxon>
        <taxon>Micropepsaceae</taxon>
        <taxon>Rhizomicrobium</taxon>
    </lineage>
</organism>
<evidence type="ECO:0000256" key="1">
    <source>
        <dbReference type="SAM" id="MobiDB-lite"/>
    </source>
</evidence>
<keyword evidence="3" id="KW-1185">Reference proteome</keyword>
<protein>
    <submittedName>
        <fullName evidence="2">Uncharacterized protein</fullName>
    </submittedName>
</protein>
<feature type="region of interest" description="Disordered" evidence="1">
    <location>
        <begin position="157"/>
        <end position="181"/>
    </location>
</feature>
<comment type="caution">
    <text evidence="2">The sequence shown here is derived from an EMBL/GenBank/DDBJ whole genome shotgun (WGS) entry which is preliminary data.</text>
</comment>
<proteinExistence type="predicted"/>
<name>A0ABN1F9R1_9PROT</name>
<gene>
    <name evidence="2" type="ORF">GCM10008942_38650</name>
</gene>
<dbReference type="EMBL" id="BAAADD010000012">
    <property type="protein sequence ID" value="GAA0585921.1"/>
    <property type="molecule type" value="Genomic_DNA"/>
</dbReference>
<dbReference type="Proteomes" id="UP001499951">
    <property type="component" value="Unassembled WGS sequence"/>
</dbReference>
<sequence>MVVLTVPGLAQNYSAVQKWEGFYPTKYANTAPLPAGQTFWDDPVVKTALAATLPAEQFSQLKTCWGAHCTEDRIQLYDNMIAVHVCKQDSRDRRACQQWAAYVFLELDSGRTGVCWNMMVPGDFDPEPASLWYWHAPSGKSGSAAVDVCTSASAYQHAEDQKNGKPVGNKTQGLVAPKIAR</sequence>